<sequence length="273" mass="30925">MTSVFLSRIYIDRIGGPGLKQAIDLTFLYETVKPYYGKCGQQSIDPIVFVKLMLVGHLENLTSDRAIIRCCQLRLDILYFLDYEFGQALPWHSTLSRTRQRLPENVFESCFEYVLTQCIDLGLVDGHTQAIDAAFVEANASLDKLEAKPLAKWTLEKNEQLQVEASDRVSFDKTKQYINPKKVTRNNRVYYSPNDPQACLATKPNKAFRLYYLSSMAVDCAHHVITHIQADSAGQKDSRHLLHIVDQTHTRLSRLNLSLRCVLADAGRSAGAV</sequence>
<feature type="domain" description="Transposase InsH N-terminal" evidence="1">
    <location>
        <begin position="19"/>
        <end position="101"/>
    </location>
</feature>
<protein>
    <recommendedName>
        <fullName evidence="1">Transposase InsH N-terminal domain-containing protein</fullName>
    </recommendedName>
</protein>
<dbReference type="AlphaFoldDB" id="A0A2K8Z8S5"/>
<dbReference type="Pfam" id="PF05598">
    <property type="entry name" value="DUF772"/>
    <property type="match status" value="1"/>
</dbReference>
<organism evidence="2 3">
    <name type="scientific">Spirosoma pollinicola</name>
    <dbReference type="NCBI Taxonomy" id="2057025"/>
    <lineage>
        <taxon>Bacteria</taxon>
        <taxon>Pseudomonadati</taxon>
        <taxon>Bacteroidota</taxon>
        <taxon>Cytophagia</taxon>
        <taxon>Cytophagales</taxon>
        <taxon>Cytophagaceae</taxon>
        <taxon>Spirosoma</taxon>
    </lineage>
</organism>
<evidence type="ECO:0000259" key="1">
    <source>
        <dbReference type="Pfam" id="PF05598"/>
    </source>
</evidence>
<evidence type="ECO:0000313" key="3">
    <source>
        <dbReference type="Proteomes" id="UP000232883"/>
    </source>
</evidence>
<reference evidence="2 3" key="1">
    <citation type="submission" date="2017-11" db="EMBL/GenBank/DDBJ databases">
        <title>Taxonomic description and genome sequences of Spirosoma HA7 sp. nov., isolated from pollen microhabitat of Corylus avellana.</title>
        <authorList>
            <person name="Ambika Manirajan B."/>
            <person name="Suarez C."/>
            <person name="Ratering S."/>
            <person name="Geissler-Plaum R."/>
            <person name="Cardinale M."/>
            <person name="Sylvia S."/>
        </authorList>
    </citation>
    <scope>NUCLEOTIDE SEQUENCE [LARGE SCALE GENOMIC DNA]</scope>
    <source>
        <strain evidence="2 3">HA7</strain>
    </source>
</reference>
<accession>A0A2K8Z8S5</accession>
<proteinExistence type="predicted"/>
<dbReference type="EMBL" id="CP025096">
    <property type="protein sequence ID" value="AUD06271.1"/>
    <property type="molecule type" value="Genomic_DNA"/>
</dbReference>
<evidence type="ECO:0000313" key="2">
    <source>
        <dbReference type="EMBL" id="AUD06271.1"/>
    </source>
</evidence>
<keyword evidence="3" id="KW-1185">Reference proteome</keyword>
<name>A0A2K8Z8S5_9BACT</name>
<dbReference type="Proteomes" id="UP000232883">
    <property type="component" value="Chromosome"/>
</dbReference>
<dbReference type="PANTHER" id="PTHR35604">
    <property type="entry name" value="TRANSPOSASE INSH FOR INSERTION SEQUENCE ELEMENT IS5A-RELATED"/>
    <property type="match status" value="1"/>
</dbReference>
<dbReference type="InterPro" id="IPR008490">
    <property type="entry name" value="Transposase_InsH_N"/>
</dbReference>
<dbReference type="KEGG" id="spir:CWM47_33155"/>
<dbReference type="PANTHER" id="PTHR35604:SF2">
    <property type="entry name" value="TRANSPOSASE INSH FOR INSERTION SEQUENCE ELEMENT IS5A-RELATED"/>
    <property type="match status" value="1"/>
</dbReference>
<gene>
    <name evidence="2" type="ORF">CWM47_33155</name>
</gene>